<dbReference type="Proteomes" id="UP000317243">
    <property type="component" value="Unassembled WGS sequence"/>
</dbReference>
<protein>
    <submittedName>
        <fullName evidence="2">Uncharacterized protein</fullName>
    </submittedName>
</protein>
<feature type="region of interest" description="Disordered" evidence="1">
    <location>
        <begin position="13"/>
        <end position="32"/>
    </location>
</feature>
<feature type="compositionally biased region" description="Basic and acidic residues" evidence="1">
    <location>
        <begin position="13"/>
        <end position="26"/>
    </location>
</feature>
<keyword evidence="3" id="KW-1185">Reference proteome</keyword>
<accession>A0A5C5WZQ3</accession>
<dbReference type="EMBL" id="SIHI01000004">
    <property type="protein sequence ID" value="TWT55402.1"/>
    <property type="molecule type" value="Genomic_DNA"/>
</dbReference>
<name>A0A5C5WZQ3_9PLAN</name>
<evidence type="ECO:0000313" key="2">
    <source>
        <dbReference type="EMBL" id="TWT55402.1"/>
    </source>
</evidence>
<proteinExistence type="predicted"/>
<gene>
    <name evidence="2" type="ORF">KOR42_27880</name>
</gene>
<organism evidence="2 3">
    <name type="scientific">Thalassoglobus neptunius</name>
    <dbReference type="NCBI Taxonomy" id="1938619"/>
    <lineage>
        <taxon>Bacteria</taxon>
        <taxon>Pseudomonadati</taxon>
        <taxon>Planctomycetota</taxon>
        <taxon>Planctomycetia</taxon>
        <taxon>Planctomycetales</taxon>
        <taxon>Planctomycetaceae</taxon>
        <taxon>Thalassoglobus</taxon>
    </lineage>
</organism>
<comment type="caution">
    <text evidence="2">The sequence shown here is derived from an EMBL/GenBank/DDBJ whole genome shotgun (WGS) entry which is preliminary data.</text>
</comment>
<reference evidence="2 3" key="1">
    <citation type="submission" date="2019-02" db="EMBL/GenBank/DDBJ databases">
        <title>Deep-cultivation of Planctomycetes and their phenomic and genomic characterization uncovers novel biology.</title>
        <authorList>
            <person name="Wiegand S."/>
            <person name="Jogler M."/>
            <person name="Boedeker C."/>
            <person name="Pinto D."/>
            <person name="Vollmers J."/>
            <person name="Rivas-Marin E."/>
            <person name="Kohn T."/>
            <person name="Peeters S.H."/>
            <person name="Heuer A."/>
            <person name="Rast P."/>
            <person name="Oberbeckmann S."/>
            <person name="Bunk B."/>
            <person name="Jeske O."/>
            <person name="Meyerdierks A."/>
            <person name="Storesund J.E."/>
            <person name="Kallscheuer N."/>
            <person name="Luecker S."/>
            <person name="Lage O.M."/>
            <person name="Pohl T."/>
            <person name="Merkel B.J."/>
            <person name="Hornburger P."/>
            <person name="Mueller R.-W."/>
            <person name="Bruemmer F."/>
            <person name="Labrenz M."/>
            <person name="Spormann A.M."/>
            <person name="Op Den Camp H."/>
            <person name="Overmann J."/>
            <person name="Amann R."/>
            <person name="Jetten M.S.M."/>
            <person name="Mascher T."/>
            <person name="Medema M.H."/>
            <person name="Devos D.P."/>
            <person name="Kaster A.-K."/>
            <person name="Ovreas L."/>
            <person name="Rohde M."/>
            <person name="Galperin M.Y."/>
            <person name="Jogler C."/>
        </authorList>
    </citation>
    <scope>NUCLEOTIDE SEQUENCE [LARGE SCALE GENOMIC DNA]</scope>
    <source>
        <strain evidence="2 3">KOR42</strain>
    </source>
</reference>
<dbReference type="AlphaFoldDB" id="A0A5C5WZQ3"/>
<evidence type="ECO:0000313" key="3">
    <source>
        <dbReference type="Proteomes" id="UP000317243"/>
    </source>
</evidence>
<evidence type="ECO:0000256" key="1">
    <source>
        <dbReference type="SAM" id="MobiDB-lite"/>
    </source>
</evidence>
<sequence>MLILHVKSELRRQTDVRETNSERTPERSFGSPSVREQVALSCALARAVSSDKKLSLLVRVSANRYQIMLQEHSIYRFQDHFKKMQSAQT</sequence>